<dbReference type="GO" id="GO:0005829">
    <property type="term" value="C:cytosol"/>
    <property type="evidence" value="ECO:0007669"/>
    <property type="project" value="TreeGrafter"/>
</dbReference>
<dbReference type="Gene3D" id="1.10.10.10">
    <property type="entry name" value="Winged helix-like DNA-binding domain superfamily/Winged helix DNA-binding domain"/>
    <property type="match status" value="1"/>
</dbReference>
<dbReference type="AlphaFoldDB" id="A0A1Q9JIZ3"/>
<dbReference type="SMART" id="SM00862">
    <property type="entry name" value="Trans_reg_C"/>
    <property type="match status" value="1"/>
</dbReference>
<feature type="domain" description="Response regulatory" evidence="10">
    <location>
        <begin position="2"/>
        <end position="116"/>
    </location>
</feature>
<dbReference type="Gene3D" id="6.10.250.690">
    <property type="match status" value="1"/>
</dbReference>
<evidence type="ECO:0000313" key="12">
    <source>
        <dbReference type="EMBL" id="OLR56173.1"/>
    </source>
</evidence>
<evidence type="ECO:0000259" key="10">
    <source>
        <dbReference type="PROSITE" id="PS50110"/>
    </source>
</evidence>
<dbReference type="SUPFAM" id="SSF52172">
    <property type="entry name" value="CheY-like"/>
    <property type="match status" value="1"/>
</dbReference>
<comment type="function">
    <text evidence="7">May play the central regulatory role in sporulation. It may be an element of the effector pathway responsible for the activation of sporulation genes in response to nutritional stress. Spo0A may act in concert with spo0H (a sigma factor) to control the expression of some genes that are critical to the sporulation process.</text>
</comment>
<dbReference type="GO" id="GO:0032993">
    <property type="term" value="C:protein-DNA complex"/>
    <property type="evidence" value="ECO:0007669"/>
    <property type="project" value="TreeGrafter"/>
</dbReference>
<dbReference type="InterPro" id="IPR016032">
    <property type="entry name" value="Sig_transdc_resp-reg_C-effctor"/>
</dbReference>
<accession>A0A1Q9JIZ3</accession>
<dbReference type="InterPro" id="IPR001867">
    <property type="entry name" value="OmpR/PhoB-type_DNA-bd"/>
</dbReference>
<evidence type="ECO:0000256" key="5">
    <source>
        <dbReference type="ARBA" id="ARBA00023125"/>
    </source>
</evidence>
<dbReference type="CDD" id="cd00383">
    <property type="entry name" value="trans_reg_C"/>
    <property type="match status" value="1"/>
</dbReference>
<comment type="caution">
    <text evidence="12">The sequence shown here is derived from an EMBL/GenBank/DDBJ whole genome shotgun (WGS) entry which is preliminary data.</text>
</comment>
<dbReference type="InterPro" id="IPR039420">
    <property type="entry name" value="WalR-like"/>
</dbReference>
<evidence type="ECO:0000313" key="13">
    <source>
        <dbReference type="Proteomes" id="UP000187404"/>
    </source>
</evidence>
<organism evidence="12 13">
    <name type="scientific">Hornefia porci</name>
    <dbReference type="NCBI Taxonomy" id="2652292"/>
    <lineage>
        <taxon>Bacteria</taxon>
        <taxon>Bacillati</taxon>
        <taxon>Bacillota</taxon>
        <taxon>Clostridia</taxon>
        <taxon>Peptostreptococcales</taxon>
        <taxon>Anaerovoracaceae</taxon>
        <taxon>Hornefia</taxon>
    </lineage>
</organism>
<feature type="DNA-binding region" description="OmpR/PhoB-type" evidence="9">
    <location>
        <begin position="124"/>
        <end position="222"/>
    </location>
</feature>
<dbReference type="PANTHER" id="PTHR48111">
    <property type="entry name" value="REGULATOR OF RPOS"/>
    <property type="match status" value="1"/>
</dbReference>
<evidence type="ECO:0000256" key="6">
    <source>
        <dbReference type="ARBA" id="ARBA00023163"/>
    </source>
</evidence>
<dbReference type="EMBL" id="MJIE01000001">
    <property type="protein sequence ID" value="OLR56173.1"/>
    <property type="molecule type" value="Genomic_DNA"/>
</dbReference>
<feature type="modified residue" description="4-aspartylphosphate" evidence="8">
    <location>
        <position position="51"/>
    </location>
</feature>
<evidence type="ECO:0000256" key="4">
    <source>
        <dbReference type="ARBA" id="ARBA00023015"/>
    </source>
</evidence>
<evidence type="ECO:0000259" key="11">
    <source>
        <dbReference type="PROSITE" id="PS51755"/>
    </source>
</evidence>
<dbReference type="Proteomes" id="UP000187404">
    <property type="component" value="Unassembled WGS sequence"/>
</dbReference>
<reference evidence="12 13" key="1">
    <citation type="journal article" date="2016" name="Appl. Environ. Microbiol.">
        <title>Function and Phylogeny of Bacterial Butyryl Coenzyme A:Acetate Transferases and Their Diversity in the Proximal Colon of Swine.</title>
        <authorList>
            <person name="Trachsel J."/>
            <person name="Bayles D.O."/>
            <person name="Looft T."/>
            <person name="Levine U.Y."/>
            <person name="Allen H.K."/>
        </authorList>
    </citation>
    <scope>NUCLEOTIDE SEQUENCE [LARGE SCALE GENOMIC DNA]</scope>
    <source>
        <strain evidence="12 13">68-3-10</strain>
    </source>
</reference>
<keyword evidence="3" id="KW-0902">Two-component regulatory system</keyword>
<evidence type="ECO:0000256" key="9">
    <source>
        <dbReference type="PROSITE-ProRule" id="PRU01091"/>
    </source>
</evidence>
<dbReference type="PROSITE" id="PS51755">
    <property type="entry name" value="OMPR_PHOB"/>
    <property type="match status" value="1"/>
</dbReference>
<gene>
    <name evidence="12" type="ORF">BHK98_08895</name>
</gene>
<evidence type="ECO:0000256" key="2">
    <source>
        <dbReference type="ARBA" id="ARBA00022553"/>
    </source>
</evidence>
<dbReference type="Gene3D" id="3.40.50.2300">
    <property type="match status" value="1"/>
</dbReference>
<evidence type="ECO:0000256" key="3">
    <source>
        <dbReference type="ARBA" id="ARBA00023012"/>
    </source>
</evidence>
<dbReference type="GO" id="GO:0000156">
    <property type="term" value="F:phosphorelay response regulator activity"/>
    <property type="evidence" value="ECO:0007669"/>
    <property type="project" value="TreeGrafter"/>
</dbReference>
<evidence type="ECO:0000256" key="1">
    <source>
        <dbReference type="ARBA" id="ARBA00018672"/>
    </source>
</evidence>
<dbReference type="SMART" id="SM00448">
    <property type="entry name" value="REC"/>
    <property type="match status" value="1"/>
</dbReference>
<proteinExistence type="predicted"/>
<dbReference type="PROSITE" id="PS50110">
    <property type="entry name" value="RESPONSE_REGULATORY"/>
    <property type="match status" value="1"/>
</dbReference>
<dbReference type="Pfam" id="PF00072">
    <property type="entry name" value="Response_reg"/>
    <property type="match status" value="1"/>
</dbReference>
<keyword evidence="2 8" id="KW-0597">Phosphoprotein</keyword>
<keyword evidence="6" id="KW-0804">Transcription</keyword>
<dbReference type="GO" id="GO:0000976">
    <property type="term" value="F:transcription cis-regulatory region binding"/>
    <property type="evidence" value="ECO:0007669"/>
    <property type="project" value="TreeGrafter"/>
</dbReference>
<name>A0A1Q9JIZ3_9FIRM</name>
<keyword evidence="5 9" id="KW-0238">DNA-binding</keyword>
<dbReference type="STRING" id="1261640.BHK98_08895"/>
<sequence>MRLLIVEDEKELADGLALLFERSGYTVNICYDGLSGLDEILSGVYDLVVLDIMLPGKDGISVLKTAREQGCRTQVIMLTAKSETMDKVQGLDCGADDYITKPFDAAELLARVRARIRGGDYSESEELSFGDISLSRARQEMSCRDRKVKLGHKEYELMEYLLVNGGHILTKDMLISRVWDPEEEPEYNHLEVYISFLRKKLRFIQAGVSIVTTKNVGYSLEEPAR</sequence>
<dbReference type="RefSeq" id="WP_075713536.1">
    <property type="nucleotide sequence ID" value="NZ_MJIE01000001.1"/>
</dbReference>
<dbReference type="InterPro" id="IPR011006">
    <property type="entry name" value="CheY-like_superfamily"/>
</dbReference>
<feature type="domain" description="OmpR/PhoB-type" evidence="11">
    <location>
        <begin position="124"/>
        <end position="222"/>
    </location>
</feature>
<dbReference type="SUPFAM" id="SSF46894">
    <property type="entry name" value="C-terminal effector domain of the bipartite response regulators"/>
    <property type="match status" value="1"/>
</dbReference>
<keyword evidence="13" id="KW-1185">Reference proteome</keyword>
<dbReference type="PANTHER" id="PTHR48111:SF22">
    <property type="entry name" value="REGULATOR OF RPOS"/>
    <property type="match status" value="1"/>
</dbReference>
<dbReference type="InterPro" id="IPR001789">
    <property type="entry name" value="Sig_transdc_resp-reg_receiver"/>
</dbReference>
<keyword evidence="4" id="KW-0805">Transcription regulation</keyword>
<protein>
    <recommendedName>
        <fullName evidence="1">Stage 0 sporulation protein A homolog</fullName>
    </recommendedName>
</protein>
<evidence type="ECO:0000256" key="7">
    <source>
        <dbReference type="ARBA" id="ARBA00024867"/>
    </source>
</evidence>
<dbReference type="Pfam" id="PF00486">
    <property type="entry name" value="Trans_reg_C"/>
    <property type="match status" value="1"/>
</dbReference>
<dbReference type="OrthoDB" id="9790442at2"/>
<evidence type="ECO:0000256" key="8">
    <source>
        <dbReference type="PROSITE-ProRule" id="PRU00169"/>
    </source>
</evidence>
<dbReference type="InterPro" id="IPR036388">
    <property type="entry name" value="WH-like_DNA-bd_sf"/>
</dbReference>
<dbReference type="GO" id="GO:0006355">
    <property type="term" value="P:regulation of DNA-templated transcription"/>
    <property type="evidence" value="ECO:0007669"/>
    <property type="project" value="InterPro"/>
</dbReference>